<feature type="domain" description="UspA" evidence="2">
    <location>
        <begin position="5"/>
        <end position="138"/>
    </location>
</feature>
<sequence length="308" mass="30172">MLPPRPVVVAVDFSPGSEAALVRAAALAAQSGAALHLLHADAAPPSLGGAAHAGRGGPLWDRLGRFAAAALDRPAPGATFAVLRGPSVSAAILDYAGRVEAGLLVVGARGGSGADRLLVGGVAAACVAGAACPVLVVPQAAHVGEPSPVVPVLVAVDFTERSREAVRQGQKLAHLYDAALELVHVVRDAGPYTGLAPSALSLRGLDDDRDRAVRRRLAQFVGAVAPAALHVALGAPSRQIAAVAAARGAGVVVVGTHGRGGAAPAPVGSTARATLQRAGCAVLTVGGAVGTRAAPVATPPALCSTAAA</sequence>
<evidence type="ECO:0000259" key="2">
    <source>
        <dbReference type="Pfam" id="PF00582"/>
    </source>
</evidence>
<comment type="caution">
    <text evidence="3">The sequence shown here is derived from an EMBL/GenBank/DDBJ whole genome shotgun (WGS) entry which is preliminary data.</text>
</comment>
<dbReference type="Gene3D" id="3.40.50.620">
    <property type="entry name" value="HUPs"/>
    <property type="match status" value="2"/>
</dbReference>
<gene>
    <name evidence="3" type="ORF">RM540_03770</name>
</gene>
<accession>A0ABU3BNJ3</accession>
<organism evidence="3 4">
    <name type="scientific">Rubrivirga litoralis</name>
    <dbReference type="NCBI Taxonomy" id="3075598"/>
    <lineage>
        <taxon>Bacteria</taxon>
        <taxon>Pseudomonadati</taxon>
        <taxon>Rhodothermota</taxon>
        <taxon>Rhodothermia</taxon>
        <taxon>Rhodothermales</taxon>
        <taxon>Rubricoccaceae</taxon>
        <taxon>Rubrivirga</taxon>
    </lineage>
</organism>
<evidence type="ECO:0000313" key="3">
    <source>
        <dbReference type="EMBL" id="MDT0630856.1"/>
    </source>
</evidence>
<dbReference type="PANTHER" id="PTHR46268">
    <property type="entry name" value="STRESS RESPONSE PROTEIN NHAX"/>
    <property type="match status" value="1"/>
</dbReference>
<dbReference type="InterPro" id="IPR006016">
    <property type="entry name" value="UspA"/>
</dbReference>
<evidence type="ECO:0000313" key="4">
    <source>
        <dbReference type="Proteomes" id="UP001267426"/>
    </source>
</evidence>
<protein>
    <submittedName>
        <fullName evidence="3">Universal stress protein</fullName>
    </submittedName>
</protein>
<dbReference type="Proteomes" id="UP001267426">
    <property type="component" value="Unassembled WGS sequence"/>
</dbReference>
<dbReference type="InterPro" id="IPR014729">
    <property type="entry name" value="Rossmann-like_a/b/a_fold"/>
</dbReference>
<name>A0ABU3BNJ3_9BACT</name>
<proteinExistence type="inferred from homology"/>
<feature type="domain" description="UspA" evidence="2">
    <location>
        <begin position="152"/>
        <end position="285"/>
    </location>
</feature>
<keyword evidence="4" id="KW-1185">Reference proteome</keyword>
<dbReference type="PANTHER" id="PTHR46268:SF6">
    <property type="entry name" value="UNIVERSAL STRESS PROTEIN UP12"/>
    <property type="match status" value="1"/>
</dbReference>
<evidence type="ECO:0000256" key="1">
    <source>
        <dbReference type="ARBA" id="ARBA00008791"/>
    </source>
</evidence>
<dbReference type="SUPFAM" id="SSF52402">
    <property type="entry name" value="Adenine nucleotide alpha hydrolases-like"/>
    <property type="match status" value="2"/>
</dbReference>
<dbReference type="CDD" id="cd00293">
    <property type="entry name" value="USP-like"/>
    <property type="match status" value="1"/>
</dbReference>
<dbReference type="Pfam" id="PF00582">
    <property type="entry name" value="Usp"/>
    <property type="match status" value="2"/>
</dbReference>
<dbReference type="EMBL" id="JAVRHT010000005">
    <property type="protein sequence ID" value="MDT0630856.1"/>
    <property type="molecule type" value="Genomic_DNA"/>
</dbReference>
<dbReference type="RefSeq" id="WP_311662192.1">
    <property type="nucleotide sequence ID" value="NZ_JAVRHT010000005.1"/>
</dbReference>
<dbReference type="InterPro" id="IPR006015">
    <property type="entry name" value="Universal_stress_UspA"/>
</dbReference>
<reference evidence="3 4" key="1">
    <citation type="submission" date="2023-09" db="EMBL/GenBank/DDBJ databases">
        <authorList>
            <person name="Rey-Velasco X."/>
        </authorList>
    </citation>
    <scope>NUCLEOTIDE SEQUENCE [LARGE SCALE GENOMIC DNA]</scope>
    <source>
        <strain evidence="3 4">F394</strain>
    </source>
</reference>
<comment type="similarity">
    <text evidence="1">Belongs to the universal stress protein A family.</text>
</comment>
<dbReference type="PRINTS" id="PR01438">
    <property type="entry name" value="UNVRSLSTRESS"/>
</dbReference>